<comment type="caution">
    <text evidence="2">The sequence shown here is derived from an EMBL/GenBank/DDBJ whole genome shotgun (WGS) entry which is preliminary data.</text>
</comment>
<dbReference type="AlphaFoldDB" id="A0A814EFU6"/>
<proteinExistence type="predicted"/>
<dbReference type="PANTHER" id="PTHR43581:SF2">
    <property type="entry name" value="EXCINUCLEASE ATPASE SUBUNIT"/>
    <property type="match status" value="1"/>
</dbReference>
<reference evidence="2" key="1">
    <citation type="submission" date="2021-02" db="EMBL/GenBank/DDBJ databases">
        <authorList>
            <person name="Nowell W R."/>
        </authorList>
    </citation>
    <scope>NUCLEOTIDE SEQUENCE</scope>
    <source>
        <strain evidence="2">Ploen Becks lab</strain>
    </source>
</reference>
<evidence type="ECO:0000313" key="2">
    <source>
        <dbReference type="EMBL" id="CAF0968733.1"/>
    </source>
</evidence>
<sequence length="415" mass="49251">MSLGNTDMSLDNFDILDPDFIKTCNENNLELVLNDQTQSDASSKHHFIIITGKNGVGKSRFLELIREYIVTKENENYPKKIVRRLNYGDHHDEYDPEEHPLVSNDFIESLSFQFKDWEILIDNLNEILNYFNINGKTFESFKNFLILRYTSNNLDTRYNEFLRIFFKYYIKNNISEFNEISNNELKKRIYFDEFKKYFKRQILKKISYGSLEQMLMLNMRYDFEIKEINDMIKNDETKASGLNFNYKIEKANKGFVDKADINERMIFIKDNRQVKFKNLSPGERLILHFIVLKKDKDNILMNNIDSNIKQILLLDEPDAHCEASLAKSITDYIKNELNKNMKIQVIMTTHNIITLFLNGKSSIFFMESDEDNIQTEEGLRRVKIIRIKKESYRLEIVEKKLNVNGLILNEPMETN</sequence>
<evidence type="ECO:0000259" key="1">
    <source>
        <dbReference type="Pfam" id="PF13304"/>
    </source>
</evidence>
<dbReference type="OrthoDB" id="10155018at2759"/>
<name>A0A814EFU6_9BILA</name>
<keyword evidence="3" id="KW-1185">Reference proteome</keyword>
<protein>
    <recommendedName>
        <fullName evidence="1">ATPase AAA-type core domain-containing protein</fullName>
    </recommendedName>
</protein>
<organism evidence="2 3">
    <name type="scientific">Brachionus calyciflorus</name>
    <dbReference type="NCBI Taxonomy" id="104777"/>
    <lineage>
        <taxon>Eukaryota</taxon>
        <taxon>Metazoa</taxon>
        <taxon>Spiralia</taxon>
        <taxon>Gnathifera</taxon>
        <taxon>Rotifera</taxon>
        <taxon>Eurotatoria</taxon>
        <taxon>Monogononta</taxon>
        <taxon>Pseudotrocha</taxon>
        <taxon>Ploima</taxon>
        <taxon>Brachionidae</taxon>
        <taxon>Brachionus</taxon>
    </lineage>
</organism>
<dbReference type="InterPro" id="IPR051396">
    <property type="entry name" value="Bact_Antivir_Def_Nuclease"/>
</dbReference>
<dbReference type="EMBL" id="CAJNOC010003121">
    <property type="protein sequence ID" value="CAF0968733.1"/>
    <property type="molecule type" value="Genomic_DNA"/>
</dbReference>
<dbReference type="InterPro" id="IPR003959">
    <property type="entry name" value="ATPase_AAA_core"/>
</dbReference>
<dbReference type="GO" id="GO:0005524">
    <property type="term" value="F:ATP binding"/>
    <property type="evidence" value="ECO:0007669"/>
    <property type="project" value="InterPro"/>
</dbReference>
<dbReference type="InterPro" id="IPR027417">
    <property type="entry name" value="P-loop_NTPase"/>
</dbReference>
<dbReference type="Pfam" id="PF13304">
    <property type="entry name" value="AAA_21"/>
    <property type="match status" value="1"/>
</dbReference>
<dbReference type="Proteomes" id="UP000663879">
    <property type="component" value="Unassembled WGS sequence"/>
</dbReference>
<accession>A0A814EFU6</accession>
<evidence type="ECO:0000313" key="3">
    <source>
        <dbReference type="Proteomes" id="UP000663879"/>
    </source>
</evidence>
<gene>
    <name evidence="2" type="ORF">OXX778_LOCUS14806</name>
</gene>
<dbReference type="SUPFAM" id="SSF52540">
    <property type="entry name" value="P-loop containing nucleoside triphosphate hydrolases"/>
    <property type="match status" value="1"/>
</dbReference>
<dbReference type="Gene3D" id="3.40.50.300">
    <property type="entry name" value="P-loop containing nucleotide triphosphate hydrolases"/>
    <property type="match status" value="1"/>
</dbReference>
<dbReference type="PANTHER" id="PTHR43581">
    <property type="entry name" value="ATP/GTP PHOSPHATASE"/>
    <property type="match status" value="1"/>
</dbReference>
<dbReference type="GO" id="GO:0016887">
    <property type="term" value="F:ATP hydrolysis activity"/>
    <property type="evidence" value="ECO:0007669"/>
    <property type="project" value="InterPro"/>
</dbReference>
<feature type="domain" description="ATPase AAA-type core" evidence="1">
    <location>
        <begin position="47"/>
        <end position="352"/>
    </location>
</feature>